<dbReference type="Pfam" id="PF23359">
    <property type="entry name" value="Lsr2_DNA-bd"/>
    <property type="match status" value="1"/>
</dbReference>
<keyword evidence="5" id="KW-1185">Reference proteome</keyword>
<feature type="domain" description="Knr4/Smi1-like" evidence="3">
    <location>
        <begin position="12"/>
        <end position="150"/>
    </location>
</feature>
<evidence type="ECO:0000256" key="2">
    <source>
        <dbReference type="SAM" id="MobiDB-lite"/>
    </source>
</evidence>
<dbReference type="Pfam" id="PF09346">
    <property type="entry name" value="SMI1_KNR4"/>
    <property type="match status" value="1"/>
</dbReference>
<evidence type="ECO:0000313" key="4">
    <source>
        <dbReference type="EMBL" id="MEH0562335.1"/>
    </source>
</evidence>
<evidence type="ECO:0000256" key="1">
    <source>
        <dbReference type="ARBA" id="ARBA00023125"/>
    </source>
</evidence>
<dbReference type="Proteomes" id="UP001382181">
    <property type="component" value="Unassembled WGS sequence"/>
</dbReference>
<reference evidence="4 5" key="1">
    <citation type="submission" date="2023-04" db="EMBL/GenBank/DDBJ databases">
        <title>Genomic diversity of scab-causing Streptomyces spp. in the province of Quebec, Canada.</title>
        <authorList>
            <person name="Biessy A."/>
            <person name="Cadieux M."/>
            <person name="Ciotola M."/>
            <person name="Filion M."/>
        </authorList>
    </citation>
    <scope>NUCLEOTIDE SEQUENCE [LARGE SCALE GENOMIC DNA]</scope>
    <source>
        <strain evidence="4 5">B21-103</strain>
    </source>
</reference>
<sequence>MTAFAALTRLCPPPEETSRRRPIDWNQVESVLGVPLPEDYKRLASTYGPGSFADYLRIYQPDGVTEWVDLTGLMPARIRAQLQLDHDRGTYPVPYDPRQLLPMGGTDDGEHLFWITEPRTAPDAWRVAVNEARGPRWFTYDGTLTEFLVSVLSGETSVPQFPKDVLEPTTAFVPSDPTPQAPARPPVDSETIREWARANGHPVSAGGRIPAAIREAWENAHS</sequence>
<comment type="caution">
    <text evidence="4">The sequence shown here is derived from an EMBL/GenBank/DDBJ whole genome shotgun (WGS) entry which is preliminary data.</text>
</comment>
<dbReference type="InterPro" id="IPR037883">
    <property type="entry name" value="Knr4/Smi1-like_sf"/>
</dbReference>
<feature type="region of interest" description="Disordered" evidence="2">
    <location>
        <begin position="170"/>
        <end position="189"/>
    </location>
</feature>
<accession>A0ABU8A7F9</accession>
<keyword evidence="1" id="KW-0238">DNA-binding</keyword>
<gene>
    <name evidence="4" type="ORF">QBA37_24300</name>
</gene>
<dbReference type="SUPFAM" id="SSF160631">
    <property type="entry name" value="SMI1/KNR4-like"/>
    <property type="match status" value="1"/>
</dbReference>
<dbReference type="InterPro" id="IPR018958">
    <property type="entry name" value="Knr4/Smi1-like_dom"/>
</dbReference>
<protein>
    <submittedName>
        <fullName evidence="4">Lsr2 family protein</fullName>
    </submittedName>
</protein>
<dbReference type="RefSeq" id="WP_319222845.1">
    <property type="nucleotide sequence ID" value="NZ_JARUMK010000001.1"/>
</dbReference>
<dbReference type="EMBL" id="JARUMK010000001">
    <property type="protein sequence ID" value="MEH0562335.1"/>
    <property type="molecule type" value="Genomic_DNA"/>
</dbReference>
<proteinExistence type="predicted"/>
<dbReference type="Gene3D" id="4.10.320.10">
    <property type="entry name" value="E3-binding domain"/>
    <property type="match status" value="1"/>
</dbReference>
<dbReference type="Gene3D" id="3.40.1580.10">
    <property type="entry name" value="SMI1/KNR4-like"/>
    <property type="match status" value="1"/>
</dbReference>
<name>A0ABU8A7F9_9ACTN</name>
<dbReference type="InterPro" id="IPR055370">
    <property type="entry name" value="Lsr2_DNA-bd"/>
</dbReference>
<dbReference type="SMART" id="SM00860">
    <property type="entry name" value="SMI1_KNR4"/>
    <property type="match status" value="1"/>
</dbReference>
<evidence type="ECO:0000259" key="3">
    <source>
        <dbReference type="SMART" id="SM00860"/>
    </source>
</evidence>
<dbReference type="InterPro" id="IPR036625">
    <property type="entry name" value="E3-bd_dom_sf"/>
</dbReference>
<organism evidence="4 5">
    <name type="scientific">Streptomyces silvae</name>
    <dbReference type="NCBI Taxonomy" id="2803812"/>
    <lineage>
        <taxon>Bacteria</taxon>
        <taxon>Bacillati</taxon>
        <taxon>Actinomycetota</taxon>
        <taxon>Actinomycetes</taxon>
        <taxon>Kitasatosporales</taxon>
        <taxon>Streptomycetaceae</taxon>
        <taxon>Streptomyces</taxon>
    </lineage>
</organism>
<evidence type="ECO:0000313" key="5">
    <source>
        <dbReference type="Proteomes" id="UP001382181"/>
    </source>
</evidence>
<feature type="compositionally biased region" description="Pro residues" evidence="2">
    <location>
        <begin position="176"/>
        <end position="185"/>
    </location>
</feature>